<evidence type="ECO:0000259" key="9">
    <source>
        <dbReference type="PROSITE" id="PS50113"/>
    </source>
</evidence>
<feature type="domain" description="Histidine kinase" evidence="7">
    <location>
        <begin position="887"/>
        <end position="1096"/>
    </location>
</feature>
<dbReference type="Gene3D" id="3.30.565.10">
    <property type="entry name" value="Histidine kinase-like ATPase, C-terminal domain"/>
    <property type="match status" value="1"/>
</dbReference>
<dbReference type="InterPro" id="IPR000014">
    <property type="entry name" value="PAS"/>
</dbReference>
<dbReference type="InterPro" id="IPR035965">
    <property type="entry name" value="PAS-like_dom_sf"/>
</dbReference>
<keyword evidence="6" id="KW-0812">Transmembrane</keyword>
<evidence type="ECO:0000259" key="8">
    <source>
        <dbReference type="PROSITE" id="PS50112"/>
    </source>
</evidence>
<dbReference type="InterPro" id="IPR052162">
    <property type="entry name" value="Sensor_kinase/Photoreceptor"/>
</dbReference>
<dbReference type="InterPro" id="IPR001610">
    <property type="entry name" value="PAC"/>
</dbReference>
<evidence type="ECO:0000256" key="5">
    <source>
        <dbReference type="ARBA" id="ARBA00022777"/>
    </source>
</evidence>
<feature type="domain" description="PAS" evidence="8">
    <location>
        <begin position="571"/>
        <end position="607"/>
    </location>
</feature>
<dbReference type="InterPro" id="IPR000700">
    <property type="entry name" value="PAS-assoc_C"/>
</dbReference>
<dbReference type="InterPro" id="IPR013656">
    <property type="entry name" value="PAS_4"/>
</dbReference>
<dbReference type="EC" id="2.7.13.3" evidence="2"/>
<evidence type="ECO:0000259" key="7">
    <source>
        <dbReference type="PROSITE" id="PS50109"/>
    </source>
</evidence>
<dbReference type="InterPro" id="IPR005467">
    <property type="entry name" value="His_kinase_dom"/>
</dbReference>
<dbReference type="PROSITE" id="PS50112">
    <property type="entry name" value="PAS"/>
    <property type="match status" value="3"/>
</dbReference>
<name>A0A518IR59_9BACT</name>
<keyword evidence="4 10" id="KW-0808">Transferase</keyword>
<dbReference type="AlphaFoldDB" id="A0A518IR59"/>
<dbReference type="SUPFAM" id="SSF55785">
    <property type="entry name" value="PYP-like sensor domain (PAS domain)"/>
    <property type="match status" value="4"/>
</dbReference>
<keyword evidence="6" id="KW-0472">Membrane</keyword>
<dbReference type="CDD" id="cd00130">
    <property type="entry name" value="PAS"/>
    <property type="match status" value="3"/>
</dbReference>
<evidence type="ECO:0000256" key="1">
    <source>
        <dbReference type="ARBA" id="ARBA00000085"/>
    </source>
</evidence>
<dbReference type="Pfam" id="PF08448">
    <property type="entry name" value="PAS_4"/>
    <property type="match status" value="2"/>
</dbReference>
<dbReference type="RefSeq" id="WP_197453093.1">
    <property type="nucleotide sequence ID" value="NZ_CP036318.1"/>
</dbReference>
<dbReference type="PANTHER" id="PTHR43304:SF1">
    <property type="entry name" value="PAC DOMAIN-CONTAINING PROTEIN"/>
    <property type="match status" value="1"/>
</dbReference>
<dbReference type="EMBL" id="CP036318">
    <property type="protein sequence ID" value="QDV55584.1"/>
    <property type="molecule type" value="Genomic_DNA"/>
</dbReference>
<comment type="catalytic activity">
    <reaction evidence="1">
        <text>ATP + protein L-histidine = ADP + protein N-phospho-L-histidine.</text>
        <dbReference type="EC" id="2.7.13.3"/>
    </reaction>
</comment>
<dbReference type="InterPro" id="IPR036890">
    <property type="entry name" value="HATPase_C_sf"/>
</dbReference>
<dbReference type="Gene3D" id="3.30.450.20">
    <property type="entry name" value="PAS domain"/>
    <property type="match status" value="4"/>
</dbReference>
<evidence type="ECO:0000313" key="10">
    <source>
        <dbReference type="EMBL" id="QDV55584.1"/>
    </source>
</evidence>
<dbReference type="PANTHER" id="PTHR43304">
    <property type="entry name" value="PHYTOCHROME-LIKE PROTEIN CPH1"/>
    <property type="match status" value="1"/>
</dbReference>
<feature type="domain" description="PAS" evidence="8">
    <location>
        <begin position="697"/>
        <end position="740"/>
    </location>
</feature>
<dbReference type="InterPro" id="IPR004358">
    <property type="entry name" value="Sig_transdc_His_kin-like_C"/>
</dbReference>
<feature type="transmembrane region" description="Helical" evidence="6">
    <location>
        <begin position="6"/>
        <end position="23"/>
    </location>
</feature>
<dbReference type="Pfam" id="PF13426">
    <property type="entry name" value="PAS_9"/>
    <property type="match status" value="2"/>
</dbReference>
<dbReference type="SMART" id="SM00086">
    <property type="entry name" value="PAC"/>
    <property type="match status" value="4"/>
</dbReference>
<dbReference type="Proteomes" id="UP000316770">
    <property type="component" value="Chromosome"/>
</dbReference>
<dbReference type="Pfam" id="PF02518">
    <property type="entry name" value="HATPase_c"/>
    <property type="match status" value="1"/>
</dbReference>
<accession>A0A518IR59</accession>
<evidence type="ECO:0000313" key="11">
    <source>
        <dbReference type="Proteomes" id="UP000316770"/>
    </source>
</evidence>
<proteinExistence type="predicted"/>
<evidence type="ECO:0000256" key="6">
    <source>
        <dbReference type="SAM" id="Phobius"/>
    </source>
</evidence>
<keyword evidence="5" id="KW-0418">Kinase</keyword>
<evidence type="ECO:0000256" key="2">
    <source>
        <dbReference type="ARBA" id="ARBA00012438"/>
    </source>
</evidence>
<dbReference type="PRINTS" id="PR00344">
    <property type="entry name" value="BCTRLSENSOR"/>
</dbReference>
<dbReference type="PROSITE" id="PS50113">
    <property type="entry name" value="PAC"/>
    <property type="match status" value="1"/>
</dbReference>
<organism evidence="10 11">
    <name type="scientific">Rosistilla oblonga</name>
    <dbReference type="NCBI Taxonomy" id="2527990"/>
    <lineage>
        <taxon>Bacteria</taxon>
        <taxon>Pseudomonadati</taxon>
        <taxon>Planctomycetota</taxon>
        <taxon>Planctomycetia</taxon>
        <taxon>Pirellulales</taxon>
        <taxon>Pirellulaceae</taxon>
        <taxon>Rosistilla</taxon>
    </lineage>
</organism>
<reference evidence="10 11" key="1">
    <citation type="submission" date="2019-02" db="EMBL/GenBank/DDBJ databases">
        <title>Deep-cultivation of Planctomycetes and their phenomic and genomic characterization uncovers novel biology.</title>
        <authorList>
            <person name="Wiegand S."/>
            <person name="Jogler M."/>
            <person name="Boedeker C."/>
            <person name="Pinto D."/>
            <person name="Vollmers J."/>
            <person name="Rivas-Marin E."/>
            <person name="Kohn T."/>
            <person name="Peeters S.H."/>
            <person name="Heuer A."/>
            <person name="Rast P."/>
            <person name="Oberbeckmann S."/>
            <person name="Bunk B."/>
            <person name="Jeske O."/>
            <person name="Meyerdierks A."/>
            <person name="Storesund J.E."/>
            <person name="Kallscheuer N."/>
            <person name="Luecker S."/>
            <person name="Lage O.M."/>
            <person name="Pohl T."/>
            <person name="Merkel B.J."/>
            <person name="Hornburger P."/>
            <person name="Mueller R.-W."/>
            <person name="Bruemmer F."/>
            <person name="Labrenz M."/>
            <person name="Spormann A.M."/>
            <person name="Op den Camp H."/>
            <person name="Overmann J."/>
            <person name="Amann R."/>
            <person name="Jetten M.S.M."/>
            <person name="Mascher T."/>
            <person name="Medema M.H."/>
            <person name="Devos D.P."/>
            <person name="Kaster A.-K."/>
            <person name="Ovreas L."/>
            <person name="Rohde M."/>
            <person name="Galperin M.Y."/>
            <person name="Jogler C."/>
        </authorList>
    </citation>
    <scope>NUCLEOTIDE SEQUENCE [LARGE SCALE GENOMIC DNA]</scope>
    <source>
        <strain evidence="10 11">Mal33</strain>
    </source>
</reference>
<dbReference type="InterPro" id="IPR003594">
    <property type="entry name" value="HATPase_dom"/>
</dbReference>
<feature type="domain" description="PAC" evidence="9">
    <location>
        <begin position="511"/>
        <end position="563"/>
    </location>
</feature>
<dbReference type="PROSITE" id="PS50109">
    <property type="entry name" value="HIS_KIN"/>
    <property type="match status" value="1"/>
</dbReference>
<protein>
    <recommendedName>
        <fullName evidence="2">histidine kinase</fullName>
        <ecNumber evidence="2">2.7.13.3</ecNumber>
    </recommendedName>
</protein>
<dbReference type="NCBIfam" id="TIGR00229">
    <property type="entry name" value="sensory_box"/>
    <property type="match status" value="4"/>
</dbReference>
<evidence type="ECO:0000256" key="3">
    <source>
        <dbReference type="ARBA" id="ARBA00022553"/>
    </source>
</evidence>
<feature type="transmembrane region" description="Helical" evidence="6">
    <location>
        <begin position="253"/>
        <end position="274"/>
    </location>
</feature>
<keyword evidence="6" id="KW-1133">Transmembrane helix</keyword>
<sequence length="1132" mass="126034">MNRCIPNLLFLTLTILAIIGLYIRSVDRVSDDHARLEQAIRAAKQYNVDLDSSVLSLRLGIRQDYDQLTSFEQALRSVVTRELVQLDASWLVTSEVTQRIERVDDLVQQKLALSQEFKATHAIVRNSIAALFRNVQLAKQTPQLPANIQLAVADLETSGYRFCMSGDSNDRKQFSDAIANLESELLRTTPQQSFPKINWAIRHGNKLLELRQTLDETVSQLVATPVRPAILAVMDDANTAYQRRCSSQNRYHAGMIIAIMVLLGYCVTQATALWKSARDLNVINKVLEQRGDDQTADLQRSKDFFQGVLDAIDAPICVLDSGGQIVETNASWSEFSSKQCAQGLGIGDNYLQQCRQQVHDGQHDGAGQVADAIAAVITGHNAQHVSEYECDSQQEKFWYQVNVTPLRNHQAGVAVVTHLDITERVTAQRELQETSQHLELLSLVAKYTDNTVVITDAEGCIEWVNDGFVRASGYSFAEVQGKVPGHILYGENTDPATIQQIRQRVLEKKGFDVEIVHYRKSGEPYWVAIGAQPIHREDGELIRYIAIESEITDRKKSEARLAAVTQILQTQKQTLNAVLESVAAGIVSVNDQGDIVSFNPEAEEIFGEHWLKSRSMLEQLEAIEIVDPITYEPIPLIQLPMVRALQGEQVRNEELLVRRKDKDVLVSINATPLASDGQQGAVITVLDITQQWKRDLNQRMLREGLDFAQDAMFVCESTGQIIDANEISCKRLGYAREELLKISVPDVDPGLPREKWPEFWGQLKDQKAMVLESKHRKSDDSTFPVEVTINYSAFGGIEYACCFVRDITDRKRAEREREQLAGELQNAARQAGMAEVATGVLHNVGNVLNSVNVSTNLIRDRINASPVDHLAKAAAVIAENKTDLGSFLTHDPRGKHFPALLNQLATSFRSERDAQRDEIQALAKSVEHIKEIVSMQQSFAKKSGMTESVDPIELIEDAVKINDASLMRHGVELIREFEDVPNIEVRKHEVLQILINLIKNAKQAVDKSDASEKTIRLTARTEGEHVRLEVRDNGIGISQENLKNIFQHGFTTKTTGHGFGLHSCANSAREMGGSMSVHSDGEGLGATFTLRLPLHDRVLSTRDTSIPQTLDSPTIPALPIETVTTPHLPTGG</sequence>
<dbReference type="Pfam" id="PF19443">
    <property type="entry name" value="DAHL"/>
    <property type="match status" value="1"/>
</dbReference>
<keyword evidence="3" id="KW-0597">Phosphoprotein</keyword>
<dbReference type="SMART" id="SM00387">
    <property type="entry name" value="HATPase_c"/>
    <property type="match status" value="1"/>
</dbReference>
<evidence type="ECO:0000256" key="4">
    <source>
        <dbReference type="ARBA" id="ARBA00022679"/>
    </source>
</evidence>
<dbReference type="SMART" id="SM00091">
    <property type="entry name" value="PAS"/>
    <property type="match status" value="4"/>
</dbReference>
<dbReference type="GO" id="GO:0004673">
    <property type="term" value="F:protein histidine kinase activity"/>
    <property type="evidence" value="ECO:0007669"/>
    <property type="project" value="UniProtKB-EC"/>
</dbReference>
<dbReference type="InterPro" id="IPR045812">
    <property type="entry name" value="DAHL"/>
</dbReference>
<gene>
    <name evidence="10" type="primary">fixL_1</name>
    <name evidence="10" type="ORF">Mal33_15610</name>
</gene>
<keyword evidence="11" id="KW-1185">Reference proteome</keyword>
<feature type="domain" description="PAS" evidence="8">
    <location>
        <begin position="437"/>
        <end position="509"/>
    </location>
</feature>
<dbReference type="SUPFAM" id="SSF55874">
    <property type="entry name" value="ATPase domain of HSP90 chaperone/DNA topoisomerase II/histidine kinase"/>
    <property type="match status" value="1"/>
</dbReference>